<dbReference type="PRINTS" id="PR01575">
    <property type="entry name" value="FFH4HYDRLASE"/>
</dbReference>
<dbReference type="PANTHER" id="PTHR42706:SF1">
    <property type="entry name" value="FORMYLTETRAHYDROFOLATE DEFORMYLASE 2, MITOCHONDRIAL"/>
    <property type="match status" value="1"/>
</dbReference>
<feature type="active site" evidence="3">
    <location>
        <position position="229"/>
    </location>
</feature>
<reference evidence="7" key="1">
    <citation type="submission" date="2020-08" db="EMBL/GenBank/DDBJ databases">
        <title>Genome public.</title>
        <authorList>
            <person name="Liu C."/>
            <person name="Sun Q."/>
        </authorList>
    </citation>
    <scope>NUCLEOTIDE SEQUENCE</scope>
    <source>
        <strain evidence="7">N12</strain>
    </source>
</reference>
<keyword evidence="2 3" id="KW-0378">Hydrolase</keyword>
<dbReference type="InterPro" id="IPR044074">
    <property type="entry name" value="PurU_ACT"/>
</dbReference>
<keyword evidence="1 3" id="KW-0554">One-carbon metabolism</keyword>
<protein>
    <recommendedName>
        <fullName evidence="3 4">Formyltetrahydrofolate deformylase</fullName>
        <ecNumber evidence="3 4">3.5.1.10</ecNumber>
    </recommendedName>
    <alternativeName>
        <fullName evidence="3">Formyl-FH(4) hydrolase</fullName>
    </alternativeName>
</protein>
<dbReference type="InterPro" id="IPR041729">
    <property type="entry name" value="Formyl-FH4-Hydrolase_C"/>
</dbReference>
<evidence type="ECO:0000313" key="8">
    <source>
        <dbReference type="Proteomes" id="UP000651085"/>
    </source>
</evidence>
<comment type="catalytic activity">
    <reaction evidence="3">
        <text>(6R)-10-formyltetrahydrofolate + H2O = (6S)-5,6,7,8-tetrahydrofolate + formate + H(+)</text>
        <dbReference type="Rhea" id="RHEA:19833"/>
        <dbReference type="ChEBI" id="CHEBI:15377"/>
        <dbReference type="ChEBI" id="CHEBI:15378"/>
        <dbReference type="ChEBI" id="CHEBI:15740"/>
        <dbReference type="ChEBI" id="CHEBI:57453"/>
        <dbReference type="ChEBI" id="CHEBI:195366"/>
        <dbReference type="EC" id="3.5.1.10"/>
    </reaction>
</comment>
<dbReference type="Pfam" id="PF01842">
    <property type="entry name" value="ACT"/>
    <property type="match status" value="1"/>
</dbReference>
<evidence type="ECO:0000313" key="7">
    <source>
        <dbReference type="EMBL" id="MBC8594047.1"/>
    </source>
</evidence>
<comment type="function">
    <text evidence="3">Catalyzes the hydrolysis of 10-formyltetrahydrofolate (formyl-FH4) to formate and tetrahydrofolate (FH4).</text>
</comment>
<comment type="pathway">
    <text evidence="3">Purine metabolism; IMP biosynthesis via de novo pathway; formate from 10-formyl-5,6,7,8-tetrahydrofolate: step 1/1.</text>
</comment>
<evidence type="ECO:0000256" key="2">
    <source>
        <dbReference type="ARBA" id="ARBA00022801"/>
    </source>
</evidence>
<dbReference type="AlphaFoldDB" id="A0A926F6Z1"/>
<name>A0A926F6Z1_9BACT</name>
<dbReference type="Gene3D" id="3.30.70.260">
    <property type="match status" value="1"/>
</dbReference>
<dbReference type="InterPro" id="IPR004810">
    <property type="entry name" value="PurU"/>
</dbReference>
<evidence type="ECO:0000256" key="3">
    <source>
        <dbReference type="HAMAP-Rule" id="MF_01927"/>
    </source>
</evidence>
<dbReference type="CDD" id="cd08648">
    <property type="entry name" value="FMT_core_Formyl-FH4-Hydrolase_C"/>
    <property type="match status" value="1"/>
</dbReference>
<dbReference type="SUPFAM" id="SSF53328">
    <property type="entry name" value="Formyltransferase"/>
    <property type="match status" value="1"/>
</dbReference>
<dbReference type="EC" id="3.5.1.10" evidence="3 4"/>
<dbReference type="GO" id="GO:0008864">
    <property type="term" value="F:formyltetrahydrofolate deformylase activity"/>
    <property type="evidence" value="ECO:0007669"/>
    <property type="project" value="UniProtKB-UniRule"/>
</dbReference>
<dbReference type="EMBL" id="JACRTF010000001">
    <property type="protein sequence ID" value="MBC8594047.1"/>
    <property type="molecule type" value="Genomic_DNA"/>
</dbReference>
<dbReference type="Proteomes" id="UP000651085">
    <property type="component" value="Unassembled WGS sequence"/>
</dbReference>
<accession>A0A926F6Z1</accession>
<comment type="similarity">
    <text evidence="3">Belongs to the PurU family.</text>
</comment>
<dbReference type="NCBIfam" id="NF004684">
    <property type="entry name" value="PRK06027.1"/>
    <property type="match status" value="1"/>
</dbReference>
<evidence type="ECO:0000256" key="4">
    <source>
        <dbReference type="NCBIfam" id="TIGR00655"/>
    </source>
</evidence>
<dbReference type="HAMAP" id="MF_01927">
    <property type="entry name" value="PurU"/>
    <property type="match status" value="1"/>
</dbReference>
<gene>
    <name evidence="3 7" type="primary">purU</name>
    <name evidence="7" type="ORF">H8744_12485</name>
</gene>
<feature type="domain" description="ACT" evidence="6">
    <location>
        <begin position="7"/>
        <end position="48"/>
    </location>
</feature>
<comment type="caution">
    <text evidence="7">The sequence shown here is derived from an EMBL/GenBank/DDBJ whole genome shotgun (WGS) entry which is preliminary data.</text>
</comment>
<dbReference type="InterPro" id="IPR002912">
    <property type="entry name" value="ACT_dom"/>
</dbReference>
<keyword evidence="3" id="KW-0658">Purine biosynthesis</keyword>
<dbReference type="GO" id="GO:0006730">
    <property type="term" value="P:one-carbon metabolic process"/>
    <property type="evidence" value="ECO:0007669"/>
    <property type="project" value="UniProtKB-KW"/>
</dbReference>
<feature type="domain" description="Formyl transferase N-terminal" evidence="5">
    <location>
        <begin position="90"/>
        <end position="266"/>
    </location>
</feature>
<keyword evidence="8" id="KW-1185">Reference proteome</keyword>
<sequence length="285" mass="33168">MMTTAKLLLHCPDKPGILAEVTDFITVNKGNIIYLDQHVDHVEDIFFMRIEWELEGFLIPKEKIEDYFATLYAQKYDMHFRLYFSDVKPRMAIFVSKMSHCLFDMLARYTAGEWNVEIPLIVSNHPDLQHVAERFGIPFYLFPITKETKEEQERLEMELLAKHKITFIVLARYMQVISEQMIQAYPNKIINIHHSFLPAFVGAKPYHAAFERGVKIIGATSHYVTTELDAGPIIEQDVVRITHKDSIQDLVNKGKDLEKIVLSRAVQKHIERKVLAYKNKTVIFS</sequence>
<evidence type="ECO:0000259" key="5">
    <source>
        <dbReference type="Pfam" id="PF00551"/>
    </source>
</evidence>
<dbReference type="InterPro" id="IPR002376">
    <property type="entry name" value="Formyl_transf_N"/>
</dbReference>
<dbReference type="InterPro" id="IPR045865">
    <property type="entry name" value="ACT-like_dom_sf"/>
</dbReference>
<proteinExistence type="inferred from homology"/>
<evidence type="ECO:0000256" key="1">
    <source>
        <dbReference type="ARBA" id="ARBA00022563"/>
    </source>
</evidence>
<dbReference type="Pfam" id="PF00551">
    <property type="entry name" value="Formyl_trans_N"/>
    <property type="match status" value="1"/>
</dbReference>
<dbReference type="PANTHER" id="PTHR42706">
    <property type="entry name" value="FORMYLTETRAHYDROFOLATE DEFORMYLASE"/>
    <property type="match status" value="1"/>
</dbReference>
<dbReference type="SUPFAM" id="SSF55021">
    <property type="entry name" value="ACT-like"/>
    <property type="match status" value="1"/>
</dbReference>
<dbReference type="RefSeq" id="WP_262435150.1">
    <property type="nucleotide sequence ID" value="NZ_JACRTF010000001.1"/>
</dbReference>
<dbReference type="InterPro" id="IPR036477">
    <property type="entry name" value="Formyl_transf_N_sf"/>
</dbReference>
<evidence type="ECO:0000259" key="6">
    <source>
        <dbReference type="Pfam" id="PF01842"/>
    </source>
</evidence>
<dbReference type="Gene3D" id="3.40.50.170">
    <property type="entry name" value="Formyl transferase, N-terminal domain"/>
    <property type="match status" value="1"/>
</dbReference>
<dbReference type="GO" id="GO:0006189">
    <property type="term" value="P:'de novo' IMP biosynthetic process"/>
    <property type="evidence" value="ECO:0007669"/>
    <property type="project" value="UniProtKB-UniRule"/>
</dbReference>
<dbReference type="CDD" id="cd04875">
    <property type="entry name" value="ACT_F4HF-DF"/>
    <property type="match status" value="1"/>
</dbReference>
<dbReference type="NCBIfam" id="TIGR00655">
    <property type="entry name" value="PurU"/>
    <property type="match status" value="1"/>
</dbReference>
<dbReference type="PIRSF" id="PIRSF036480">
    <property type="entry name" value="FormyFH4_hydr"/>
    <property type="match status" value="1"/>
</dbReference>
<organism evidence="7 8">
    <name type="scientific">Jilunia laotingensis</name>
    <dbReference type="NCBI Taxonomy" id="2763675"/>
    <lineage>
        <taxon>Bacteria</taxon>
        <taxon>Pseudomonadati</taxon>
        <taxon>Bacteroidota</taxon>
        <taxon>Bacteroidia</taxon>
        <taxon>Bacteroidales</taxon>
        <taxon>Bacteroidaceae</taxon>
        <taxon>Jilunia</taxon>
    </lineage>
</organism>